<proteinExistence type="inferred from homology"/>
<dbReference type="EMBL" id="FWXR01000024">
    <property type="protein sequence ID" value="SMD08007.1"/>
    <property type="molecule type" value="Genomic_DNA"/>
</dbReference>
<protein>
    <submittedName>
        <fullName evidence="8">Permease of the drug/metabolite transporter (DMT) superfamily</fullName>
    </submittedName>
</protein>
<dbReference type="Pfam" id="PF00892">
    <property type="entry name" value="EamA"/>
    <property type="match status" value="2"/>
</dbReference>
<dbReference type="InterPro" id="IPR037185">
    <property type="entry name" value="EmrE-like"/>
</dbReference>
<accession>A0A1W2EEE3</accession>
<evidence type="ECO:0000256" key="1">
    <source>
        <dbReference type="ARBA" id="ARBA00004141"/>
    </source>
</evidence>
<keyword evidence="4 6" id="KW-1133">Transmembrane helix</keyword>
<feature type="transmembrane region" description="Helical" evidence="6">
    <location>
        <begin position="187"/>
        <end position="204"/>
    </location>
</feature>
<dbReference type="InterPro" id="IPR050638">
    <property type="entry name" value="AA-Vitamin_Transporters"/>
</dbReference>
<feature type="transmembrane region" description="Helical" evidence="6">
    <location>
        <begin position="125"/>
        <end position="144"/>
    </location>
</feature>
<dbReference type="PANTHER" id="PTHR32322:SF2">
    <property type="entry name" value="EAMA DOMAIN-CONTAINING PROTEIN"/>
    <property type="match status" value="1"/>
</dbReference>
<dbReference type="AlphaFoldDB" id="A0A1W2EEE3"/>
<feature type="domain" description="EamA" evidence="7">
    <location>
        <begin position="156"/>
        <end position="289"/>
    </location>
</feature>
<dbReference type="PANTHER" id="PTHR32322">
    <property type="entry name" value="INNER MEMBRANE TRANSPORTER"/>
    <property type="match status" value="1"/>
</dbReference>
<evidence type="ECO:0000256" key="2">
    <source>
        <dbReference type="ARBA" id="ARBA00007362"/>
    </source>
</evidence>
<feature type="domain" description="EamA" evidence="7">
    <location>
        <begin position="9"/>
        <end position="140"/>
    </location>
</feature>
<evidence type="ECO:0000313" key="8">
    <source>
        <dbReference type="EMBL" id="SMD08007.1"/>
    </source>
</evidence>
<evidence type="ECO:0000259" key="7">
    <source>
        <dbReference type="Pfam" id="PF00892"/>
    </source>
</evidence>
<gene>
    <name evidence="8" type="ORF">SAMN06297251_12449</name>
</gene>
<feature type="transmembrane region" description="Helical" evidence="6">
    <location>
        <begin position="69"/>
        <end position="91"/>
    </location>
</feature>
<comment type="subcellular location">
    <subcellularLocation>
        <location evidence="1">Membrane</location>
        <topology evidence="1">Multi-pass membrane protein</topology>
    </subcellularLocation>
</comment>
<dbReference type="Proteomes" id="UP000192656">
    <property type="component" value="Unassembled WGS sequence"/>
</dbReference>
<reference evidence="8 9" key="1">
    <citation type="submission" date="2017-04" db="EMBL/GenBank/DDBJ databases">
        <authorList>
            <person name="Afonso C.L."/>
            <person name="Miller P.J."/>
            <person name="Scott M.A."/>
            <person name="Spackman E."/>
            <person name="Goraichik I."/>
            <person name="Dimitrov K.M."/>
            <person name="Suarez D.L."/>
            <person name="Swayne D.E."/>
        </authorList>
    </citation>
    <scope>NUCLEOTIDE SEQUENCE [LARGE SCALE GENOMIC DNA]</scope>
    <source>
        <strain evidence="8 9">CGMCC 1.10972</strain>
    </source>
</reference>
<evidence type="ECO:0000256" key="3">
    <source>
        <dbReference type="ARBA" id="ARBA00022692"/>
    </source>
</evidence>
<feature type="transmembrane region" description="Helical" evidence="6">
    <location>
        <begin position="216"/>
        <end position="237"/>
    </location>
</feature>
<evidence type="ECO:0000256" key="6">
    <source>
        <dbReference type="SAM" id="Phobius"/>
    </source>
</evidence>
<keyword evidence="9" id="KW-1185">Reference proteome</keyword>
<feature type="transmembrane region" description="Helical" evidence="6">
    <location>
        <begin position="159"/>
        <end position="175"/>
    </location>
</feature>
<dbReference type="RefSeq" id="WP_084412179.1">
    <property type="nucleotide sequence ID" value="NZ_FWXR01000024.1"/>
</dbReference>
<dbReference type="OrthoDB" id="9806889at2"/>
<feature type="transmembrane region" description="Helical" evidence="6">
    <location>
        <begin position="97"/>
        <end position="118"/>
    </location>
</feature>
<sequence length="307" mass="33292">MLRILGHPYVLLALTTLFWGGNAVAGKFAIGHVSPMILVFLRWTLACLIMAPFAIGHVRRDWPTIRQNLPLLFCLGACGFTVFNATFYTAVTYTSAINVMIEQSAMPLVVFVASFLLFRTQVAPLQIVGFLITMIGVALTASHGDPKTLLSLDLNRGDAWMLFAVLVYGLYTAALRLKPAISWQSSIFCLSIAALITAVPFALVESARGAAQWPDLQGLVVVLYTAVFASLLSQTFYIRGVELIGGNRANLFINLVPIFGSILAVALLGETLHGYQVLALAFVIGGILLAEQSARRKIAMAGERKDE</sequence>
<dbReference type="SUPFAM" id="SSF103481">
    <property type="entry name" value="Multidrug resistance efflux transporter EmrE"/>
    <property type="match status" value="2"/>
</dbReference>
<evidence type="ECO:0000256" key="5">
    <source>
        <dbReference type="ARBA" id="ARBA00023136"/>
    </source>
</evidence>
<evidence type="ECO:0000256" key="4">
    <source>
        <dbReference type="ARBA" id="ARBA00022989"/>
    </source>
</evidence>
<organism evidence="8 9">
    <name type="scientific">Fulvimarina manganoxydans</name>
    <dbReference type="NCBI Taxonomy" id="937218"/>
    <lineage>
        <taxon>Bacteria</taxon>
        <taxon>Pseudomonadati</taxon>
        <taxon>Pseudomonadota</taxon>
        <taxon>Alphaproteobacteria</taxon>
        <taxon>Hyphomicrobiales</taxon>
        <taxon>Aurantimonadaceae</taxon>
        <taxon>Fulvimarina</taxon>
    </lineage>
</organism>
<feature type="transmembrane region" description="Helical" evidence="6">
    <location>
        <begin position="274"/>
        <end position="290"/>
    </location>
</feature>
<dbReference type="GO" id="GO:0016020">
    <property type="term" value="C:membrane"/>
    <property type="evidence" value="ECO:0007669"/>
    <property type="project" value="UniProtKB-SubCell"/>
</dbReference>
<name>A0A1W2EEE3_9HYPH</name>
<feature type="transmembrane region" description="Helical" evidence="6">
    <location>
        <begin position="249"/>
        <end position="268"/>
    </location>
</feature>
<evidence type="ECO:0000313" key="9">
    <source>
        <dbReference type="Proteomes" id="UP000192656"/>
    </source>
</evidence>
<dbReference type="InterPro" id="IPR000620">
    <property type="entry name" value="EamA_dom"/>
</dbReference>
<comment type="similarity">
    <text evidence="2">Belongs to the EamA transporter family.</text>
</comment>
<feature type="transmembrane region" description="Helical" evidence="6">
    <location>
        <begin position="35"/>
        <end position="57"/>
    </location>
</feature>
<keyword evidence="3 6" id="KW-0812">Transmembrane</keyword>
<keyword evidence="5 6" id="KW-0472">Membrane</keyword>